<evidence type="ECO:0000256" key="6">
    <source>
        <dbReference type="ARBA" id="ARBA00023268"/>
    </source>
</evidence>
<name>A0A9P7MI15_9HYPO</name>
<comment type="caution">
    <text evidence="13">The sequence shown here is derived from an EMBL/GenBank/DDBJ whole genome shotgun (WGS) entry which is preliminary data.</text>
</comment>
<dbReference type="Pfam" id="PF13489">
    <property type="entry name" value="Methyltransf_23"/>
    <property type="match status" value="1"/>
</dbReference>
<evidence type="ECO:0000313" key="13">
    <source>
        <dbReference type="EMBL" id="KAG5946939.1"/>
    </source>
</evidence>
<keyword evidence="2" id="KW-0597">Phosphoprotein</keyword>
<dbReference type="SMART" id="SM00827">
    <property type="entry name" value="PKS_AT"/>
    <property type="match status" value="1"/>
</dbReference>
<evidence type="ECO:0000313" key="14">
    <source>
        <dbReference type="Proteomes" id="UP000706124"/>
    </source>
</evidence>
<dbReference type="EMBL" id="SRPO01000029">
    <property type="protein sequence ID" value="KAG5946939.1"/>
    <property type="molecule type" value="Genomic_DNA"/>
</dbReference>
<dbReference type="InterPro" id="IPR029063">
    <property type="entry name" value="SAM-dependent_MTases_sf"/>
</dbReference>
<evidence type="ECO:0000259" key="10">
    <source>
        <dbReference type="PROSITE" id="PS50075"/>
    </source>
</evidence>
<dbReference type="GO" id="GO:0044550">
    <property type="term" value="P:secondary metabolite biosynthetic process"/>
    <property type="evidence" value="ECO:0007669"/>
    <property type="project" value="TreeGrafter"/>
</dbReference>
<feature type="domain" description="PKS/mFAS DH" evidence="12">
    <location>
        <begin position="960"/>
        <end position="1245"/>
    </location>
</feature>
<feature type="compositionally biased region" description="Polar residues" evidence="9">
    <location>
        <begin position="1"/>
        <end position="14"/>
    </location>
</feature>
<dbReference type="Pfam" id="PF21089">
    <property type="entry name" value="PKS_DH_N"/>
    <property type="match status" value="1"/>
</dbReference>
<dbReference type="SMART" id="SM00829">
    <property type="entry name" value="PKS_ER"/>
    <property type="match status" value="1"/>
</dbReference>
<feature type="region of interest" description="N-terminal hotdog fold" evidence="8">
    <location>
        <begin position="960"/>
        <end position="1089"/>
    </location>
</feature>
<dbReference type="InterPro" id="IPR016035">
    <property type="entry name" value="Acyl_Trfase/lysoPLipase"/>
</dbReference>
<dbReference type="GO" id="GO:0004312">
    <property type="term" value="F:fatty acid synthase activity"/>
    <property type="evidence" value="ECO:0007669"/>
    <property type="project" value="TreeGrafter"/>
</dbReference>
<gene>
    <name evidence="13" type="ORF">E4U60_003599</name>
</gene>
<dbReference type="InterPro" id="IPR036291">
    <property type="entry name" value="NAD(P)-bd_dom_sf"/>
</dbReference>
<dbReference type="GO" id="GO:1901336">
    <property type="term" value="P:lactone biosynthetic process"/>
    <property type="evidence" value="ECO:0007669"/>
    <property type="project" value="UniProtKB-ARBA"/>
</dbReference>
<dbReference type="SMART" id="SM00826">
    <property type="entry name" value="PKS_DH"/>
    <property type="match status" value="1"/>
</dbReference>
<dbReference type="Gene3D" id="3.90.180.10">
    <property type="entry name" value="Medium-chain alcohol dehydrogenases, catalytic domain"/>
    <property type="match status" value="1"/>
</dbReference>
<dbReference type="SUPFAM" id="SSF53335">
    <property type="entry name" value="S-adenosyl-L-methionine-dependent methyltransferases"/>
    <property type="match status" value="1"/>
</dbReference>
<evidence type="ECO:0000256" key="2">
    <source>
        <dbReference type="ARBA" id="ARBA00022553"/>
    </source>
</evidence>
<dbReference type="InterPro" id="IPR009081">
    <property type="entry name" value="PP-bd_ACP"/>
</dbReference>
<dbReference type="Pfam" id="PF08659">
    <property type="entry name" value="KR"/>
    <property type="match status" value="1"/>
</dbReference>
<dbReference type="InterPro" id="IPR032821">
    <property type="entry name" value="PKS_assoc"/>
</dbReference>
<dbReference type="FunFam" id="3.40.50.720:FF:000209">
    <property type="entry name" value="Polyketide synthase Pks12"/>
    <property type="match status" value="1"/>
</dbReference>
<dbReference type="InterPro" id="IPR049552">
    <property type="entry name" value="PKS_DH_N"/>
</dbReference>
<keyword evidence="6" id="KW-0511">Multifunctional enzyme</keyword>
<dbReference type="InterPro" id="IPR001227">
    <property type="entry name" value="Ac_transferase_dom_sf"/>
</dbReference>
<dbReference type="Pfam" id="PF14765">
    <property type="entry name" value="PS-DH"/>
    <property type="match status" value="1"/>
</dbReference>
<dbReference type="PANTHER" id="PTHR43775">
    <property type="entry name" value="FATTY ACID SYNTHASE"/>
    <property type="match status" value="1"/>
</dbReference>
<dbReference type="InterPro" id="IPR042104">
    <property type="entry name" value="PKS_dehydratase_sf"/>
</dbReference>
<keyword evidence="1" id="KW-0596">Phosphopantetheine</keyword>
<feature type="region of interest" description="Disordered" evidence="9">
    <location>
        <begin position="1"/>
        <end position="57"/>
    </location>
</feature>
<dbReference type="Gene3D" id="1.10.1200.10">
    <property type="entry name" value="ACP-like"/>
    <property type="match status" value="1"/>
</dbReference>
<dbReference type="InterPro" id="IPR049900">
    <property type="entry name" value="PKS_mFAS_DH"/>
</dbReference>
<dbReference type="InterPro" id="IPR020841">
    <property type="entry name" value="PKS_Beta-ketoAc_synthase_dom"/>
</dbReference>
<dbReference type="Pfam" id="PF00698">
    <property type="entry name" value="Acyl_transf_1"/>
    <property type="match status" value="1"/>
</dbReference>
<dbReference type="InterPro" id="IPR013968">
    <property type="entry name" value="PKS_KR"/>
</dbReference>
<keyword evidence="14" id="KW-1185">Reference proteome</keyword>
<dbReference type="SMART" id="SM00822">
    <property type="entry name" value="PKS_KR"/>
    <property type="match status" value="1"/>
</dbReference>
<evidence type="ECO:0000256" key="3">
    <source>
        <dbReference type="ARBA" id="ARBA00022679"/>
    </source>
</evidence>
<dbReference type="SUPFAM" id="SSF53901">
    <property type="entry name" value="Thiolase-like"/>
    <property type="match status" value="1"/>
</dbReference>
<keyword evidence="7" id="KW-0012">Acyltransferase</keyword>
<evidence type="ECO:0000259" key="11">
    <source>
        <dbReference type="PROSITE" id="PS52004"/>
    </source>
</evidence>
<dbReference type="PANTHER" id="PTHR43775:SF28">
    <property type="entry name" value="SYNTHASE, PUTATIVE-RELATED"/>
    <property type="match status" value="1"/>
</dbReference>
<dbReference type="Gene3D" id="3.40.50.720">
    <property type="entry name" value="NAD(P)-binding Rossmann-like Domain"/>
    <property type="match status" value="2"/>
</dbReference>
<dbReference type="InterPro" id="IPR057326">
    <property type="entry name" value="KR_dom"/>
</dbReference>
<sequence>MSSLSETANSTKSQPMAIKDGARSGLDANGNTASEKQTESNSISPSDPYHQPTSTASDGIFNGQVPIAICGMACRLPGGVMTPDELWDFVLAKKDGRCRVPASRYNIDAYYSNTKKPGTVSTQHGYFLNESVNLGALDISFFTMSRSEVERADPQQRLLLEVAREAFEDAGVIDWRGKTIGTYIGNFGEDWLEMMAKENQAWGIHRIAGSGDFLLANRLSYEFDLQGPSMTIRTACSSALVALNEACAAIQRGDCESALVGGVNLILAPGMTTAMEEQGVLASDGSCKTFSADANGYARGEAVTAIFIKPLADAIRDGNPVQAVIRSTSHNVDGKTSTPSHPSTDMQEALMRRAYALAGIRDLSETAMVECHGTGTAIGDPVETKAVARVFGEKGVYIGSIKPNVGHTEAASGLVSLLKAVKALEHRVIPPNIKFTTPNPEIPFEEAKLVVPTEAIPWPKGRLERISVNAFGIGGANAHAIVESAATHNVPTASNDNIETPHLLLFSANSSESITRMIENYKAWLEHHPEKASDLAYTLARKRTRLPYRAFGIANKGMLESVSQPIHSVASSTSLNVVMVFTGQGAHWPQMGRELLELNATFMSSIRRLDMHLSALIEEPPHQYSIEQELKKAGKKSRLSSAEFSQPLCTAIQIALVDTLRAAGIVPHAVVGHSSGEIAAAYAAGALTAEEAITAAHFRGAATTKQEKPGTMAAIGMGWEETGKYLDVIPNVTIACDNSPQSVTISGDVDAVKSVVAAIKKDRPQILARLLQVDKAYHSHHMKEIGSHYHSLIGGHVGVRRALSALFFSSVTGNLADPEHDFGPKYWQSNLELPVRFREAVTNISKHQIGKNAVFLEIGPHGALAGPLRQIFSHLQATAAGVASSTPYVSAMVRNQDCAVSFLAAIGSLHSLNAAVDLEALFPSGNCLPNLPRYPFNHEHSYWYESRLSKEWRSRRFPHHDLLGVRVVESSEFEPSWRNLLHVANAPWLRDHRIGDDIVFPFCGYIALAGEAIRQLTDLDEGFAIRNIIVSTALVLSEGTPTEMIAAFRPHRLTDALDSSWWDFTVSAYNGRNWTKHCTGQVTAQSCPPEDARDPDALRPLPRKLNVSRWFEKMARTGLQLGPSFQTLNTISTSTSEQRAMGYVVNGRQGDEAYYYIHPTVLDSTLQILGAAAVNGQARKTKTWLPTGIDHIKVYRCISDMNVSVSAKLSSNYSVVGRGSCTAEGKIVVEAVGIRMSPADVDGAGSVQVTDGHAASRCEWKPAIEFLDVKSLFCAPASRACDSRALEELGELCLRWSQWNFLQNQSQIDLPAHLQRYVAWIKSQSTEPTSMHSSFSSSATGFETQAFVARIDSLLNQLADTPAGPVAAAIHQVCTNMNTLLSGTGMEDVLPEGIMTHVYEYLGYAERKGFLQALIHSKPSLRILEIGNSKGVSLHREILNELTRPDGEILCAKYTLTTPGYFVVESQEKLFPNMDFATLDLNQDPFEQGFDETGYDLIIAVNALHETRNVEESLAHVKKLLRRDGRLLLQELSPSSRWVDYLLGLLPSWFSSGEDGLAKPPYLSQEYLESMLAATGFGTPECVVFDAERPHHVTTTIIARYPCEIAVKKVAVLVESEGPVVASILSRLEDSGWEISRCRLGNAPPAGLDVLSLLDIEDAFFHDIAEERFLAFKEFVLGLQMNGCGMLWATHLVDMGCLDPRYAQVIGLARTLRTEQTADLMATCQVDDFNNAQSIDCLLQVLAKFQARQDDEELDPDVEWAIVDSVIQVPRFHPFVLSDELLVPEGPGEMATLKLGKVGRINSLHFARHEREEPREDEVEVQVYSTGLNFRDILVALGIVELPTRVFGIEAAGIITRVGADVSPDCLQPGDRVLCFCRKDGFSTYVTTLAALCVRIPDSLAFDQAGTMLVPYMTAIYSFVNMGRVAKGETVLIHSACGGVGLAAIQIAQMLEAEVYATVGNEEKARYLIENCNIPRNRIFNSRDSSFVEGVMRETNGRGMDFVLNSLSGELLHASWACVADYGYLLEIGKRDLIGGGKLDMRPFLANRNYCCVDIDGLWQPNKVHVARALMFSILDSYGKGLISTLPRKIFPAHQTQEAFRFMEKGQHIGRVGVSIKTAGEDEAETTFQSTSKALKVAFSPSASYLMVGGLGGIGRAVSTWMVEHGAREIIFMSRSAGLTNEHEDFIKELESMGCAVKLHRGDVTKLEDVEKAISAASHPVKGIVQMTMVLANENFTKMSYQQWTSATAPKVQGTWNLHHASMAAQLDLDFMVMFSSISGIVGQAGQANYASANSFLDAFAQYRNGLGLAASVVDMGAVEDIGWLSEHQEMIVVLSRAGMKPLLEQEVIDAMAVSMLVHNKPPENATPTAQLAASSTMNKAFRFSHKNTFVVGLALLVPLHDPSNYVIWKKDRRMASYHNNSTVAAAASSTDALKTYLNHAKADPSILKSPDAAQFFAVEIGKKLLHLLLKPHTEDALLKTGMPLTDLGLDSLVALELRAWMKQVFSFDLPVLKMMSIGSLDVLGQYTANEIYMMAMEKSRS</sequence>
<dbReference type="InterPro" id="IPR020807">
    <property type="entry name" value="PKS_DH"/>
</dbReference>
<dbReference type="Pfam" id="PF16197">
    <property type="entry name" value="KAsynt_C_assoc"/>
    <property type="match status" value="1"/>
</dbReference>
<feature type="domain" description="Carrier" evidence="10">
    <location>
        <begin position="2456"/>
        <end position="2532"/>
    </location>
</feature>
<dbReference type="Pfam" id="PF13602">
    <property type="entry name" value="ADH_zinc_N_2"/>
    <property type="match status" value="1"/>
</dbReference>
<dbReference type="CDD" id="cd05195">
    <property type="entry name" value="enoyl_red"/>
    <property type="match status" value="1"/>
</dbReference>
<dbReference type="GO" id="GO:0031177">
    <property type="term" value="F:phosphopantetheine binding"/>
    <property type="evidence" value="ECO:0007669"/>
    <property type="project" value="InterPro"/>
</dbReference>
<dbReference type="PROSITE" id="PS50075">
    <property type="entry name" value="CARRIER"/>
    <property type="match status" value="1"/>
</dbReference>
<keyword evidence="4" id="KW-0521">NADP</keyword>
<dbReference type="OrthoDB" id="329835at2759"/>
<dbReference type="Pfam" id="PF00109">
    <property type="entry name" value="ketoacyl-synt"/>
    <property type="match status" value="1"/>
</dbReference>
<dbReference type="SUPFAM" id="SSF47336">
    <property type="entry name" value="ACP-like"/>
    <property type="match status" value="1"/>
</dbReference>
<feature type="active site" description="Proton donor; for dehydratase activity" evidence="8">
    <location>
        <position position="1163"/>
    </location>
</feature>
<dbReference type="GO" id="GO:0016491">
    <property type="term" value="F:oxidoreductase activity"/>
    <property type="evidence" value="ECO:0007669"/>
    <property type="project" value="UniProtKB-KW"/>
</dbReference>
<dbReference type="SUPFAM" id="SSF50129">
    <property type="entry name" value="GroES-like"/>
    <property type="match status" value="1"/>
</dbReference>
<dbReference type="InterPro" id="IPR020843">
    <property type="entry name" value="ER"/>
</dbReference>
<dbReference type="CDD" id="cd00833">
    <property type="entry name" value="PKS"/>
    <property type="match status" value="1"/>
</dbReference>
<dbReference type="SUPFAM" id="SSF55048">
    <property type="entry name" value="Probable ACP-binding domain of malonyl-CoA ACP transacylase"/>
    <property type="match status" value="1"/>
</dbReference>
<reference evidence="13 14" key="1">
    <citation type="journal article" date="2020" name="bioRxiv">
        <title>Whole genome comparisons of ergot fungi reveals the divergence and evolution of species within the genus Claviceps are the result of varying mechanisms driving genome evolution and host range expansion.</title>
        <authorList>
            <person name="Wyka S.A."/>
            <person name="Mondo S.J."/>
            <person name="Liu M."/>
            <person name="Dettman J."/>
            <person name="Nalam V."/>
            <person name="Broders K.D."/>
        </authorList>
    </citation>
    <scope>NUCLEOTIDE SEQUENCE [LARGE SCALE GENOMIC DNA]</scope>
    <source>
        <strain evidence="13 14">CCC 1485</strain>
    </source>
</reference>
<dbReference type="SUPFAM" id="SSF52151">
    <property type="entry name" value="FabD/lysophospholipase-like"/>
    <property type="match status" value="1"/>
</dbReference>
<dbReference type="Gene3D" id="3.40.366.10">
    <property type="entry name" value="Malonyl-Coenzyme A Acyl Carrier Protein, domain 2"/>
    <property type="match status" value="1"/>
</dbReference>
<dbReference type="InterPro" id="IPR049551">
    <property type="entry name" value="PKS_DH_C"/>
</dbReference>
<dbReference type="InterPro" id="IPR036736">
    <property type="entry name" value="ACP-like_sf"/>
</dbReference>
<evidence type="ECO:0000256" key="5">
    <source>
        <dbReference type="ARBA" id="ARBA00023002"/>
    </source>
</evidence>
<dbReference type="InterPro" id="IPR014031">
    <property type="entry name" value="Ketoacyl_synth_C"/>
</dbReference>
<dbReference type="PROSITE" id="PS52019">
    <property type="entry name" value="PKS_MFAS_DH"/>
    <property type="match status" value="1"/>
</dbReference>
<dbReference type="InterPro" id="IPR014043">
    <property type="entry name" value="Acyl_transferase_dom"/>
</dbReference>
<dbReference type="PROSITE" id="PS52004">
    <property type="entry name" value="KS3_2"/>
    <property type="match status" value="1"/>
</dbReference>
<dbReference type="Pfam" id="PF08240">
    <property type="entry name" value="ADH_N"/>
    <property type="match status" value="1"/>
</dbReference>
<feature type="region of interest" description="C-terminal hotdog fold" evidence="8">
    <location>
        <begin position="1102"/>
        <end position="1245"/>
    </location>
</feature>
<keyword evidence="5" id="KW-0560">Oxidoreductase</keyword>
<dbReference type="InterPro" id="IPR011032">
    <property type="entry name" value="GroES-like_sf"/>
</dbReference>
<dbReference type="InterPro" id="IPR020806">
    <property type="entry name" value="PKS_PP-bd"/>
</dbReference>
<feature type="domain" description="Ketosynthase family 3 (KS3)" evidence="11">
    <location>
        <begin position="64"/>
        <end position="484"/>
    </location>
</feature>
<feature type="active site" description="Proton acceptor; for dehydratase activity" evidence="8">
    <location>
        <position position="992"/>
    </location>
</feature>
<evidence type="ECO:0000256" key="9">
    <source>
        <dbReference type="SAM" id="MobiDB-lite"/>
    </source>
</evidence>
<evidence type="ECO:0000256" key="7">
    <source>
        <dbReference type="ARBA" id="ARBA00023315"/>
    </source>
</evidence>
<dbReference type="Proteomes" id="UP000706124">
    <property type="component" value="Unassembled WGS sequence"/>
</dbReference>
<feature type="compositionally biased region" description="Polar residues" evidence="9">
    <location>
        <begin position="29"/>
        <end position="57"/>
    </location>
</feature>
<evidence type="ECO:0000256" key="1">
    <source>
        <dbReference type="ARBA" id="ARBA00022450"/>
    </source>
</evidence>
<dbReference type="GO" id="GO:0006633">
    <property type="term" value="P:fatty acid biosynthetic process"/>
    <property type="evidence" value="ECO:0007669"/>
    <property type="project" value="TreeGrafter"/>
</dbReference>
<keyword evidence="3" id="KW-0808">Transferase</keyword>
<dbReference type="Pfam" id="PF00550">
    <property type="entry name" value="PP-binding"/>
    <property type="match status" value="1"/>
</dbReference>
<dbReference type="InterPro" id="IPR013154">
    <property type="entry name" value="ADH-like_N"/>
</dbReference>
<dbReference type="InterPro" id="IPR016039">
    <property type="entry name" value="Thiolase-like"/>
</dbReference>
<organism evidence="13 14">
    <name type="scientific">Claviceps pazoutovae</name>
    <dbReference type="NCBI Taxonomy" id="1649127"/>
    <lineage>
        <taxon>Eukaryota</taxon>
        <taxon>Fungi</taxon>
        <taxon>Dikarya</taxon>
        <taxon>Ascomycota</taxon>
        <taxon>Pezizomycotina</taxon>
        <taxon>Sordariomycetes</taxon>
        <taxon>Hypocreomycetidae</taxon>
        <taxon>Hypocreales</taxon>
        <taxon>Clavicipitaceae</taxon>
        <taxon>Claviceps</taxon>
    </lineage>
</organism>
<accession>A0A9P7MI15</accession>
<dbReference type="Gene3D" id="3.40.47.10">
    <property type="match status" value="1"/>
</dbReference>
<protein>
    <submittedName>
        <fullName evidence="13">Type I Iterative PKS</fullName>
    </submittedName>
</protein>
<evidence type="ECO:0000256" key="4">
    <source>
        <dbReference type="ARBA" id="ARBA00022857"/>
    </source>
</evidence>
<dbReference type="InterPro" id="IPR016036">
    <property type="entry name" value="Malonyl_transacylase_ACP-bd"/>
</dbReference>
<dbReference type="PROSITE" id="PS00012">
    <property type="entry name" value="PHOSPHOPANTETHEINE"/>
    <property type="match status" value="1"/>
</dbReference>
<dbReference type="SMART" id="SM00823">
    <property type="entry name" value="PKS_PP"/>
    <property type="match status" value="1"/>
</dbReference>
<dbReference type="InterPro" id="IPR014030">
    <property type="entry name" value="Ketoacyl_synth_N"/>
</dbReference>
<dbReference type="SMART" id="SM00825">
    <property type="entry name" value="PKS_KS"/>
    <property type="match status" value="1"/>
</dbReference>
<evidence type="ECO:0000259" key="12">
    <source>
        <dbReference type="PROSITE" id="PS52019"/>
    </source>
</evidence>
<dbReference type="InterPro" id="IPR050091">
    <property type="entry name" value="PKS_NRPS_Biosynth_Enz"/>
</dbReference>
<dbReference type="Pfam" id="PF02801">
    <property type="entry name" value="Ketoacyl-synt_C"/>
    <property type="match status" value="1"/>
</dbReference>
<dbReference type="Gene3D" id="3.10.129.110">
    <property type="entry name" value="Polyketide synthase dehydratase"/>
    <property type="match status" value="1"/>
</dbReference>
<dbReference type="Gene3D" id="3.40.50.150">
    <property type="entry name" value="Vaccinia Virus protein VP39"/>
    <property type="match status" value="1"/>
</dbReference>
<dbReference type="InterPro" id="IPR006162">
    <property type="entry name" value="Ppantetheine_attach_site"/>
</dbReference>
<proteinExistence type="predicted"/>
<evidence type="ECO:0000256" key="8">
    <source>
        <dbReference type="PROSITE-ProRule" id="PRU01363"/>
    </source>
</evidence>
<dbReference type="SUPFAM" id="SSF51735">
    <property type="entry name" value="NAD(P)-binding Rossmann-fold domains"/>
    <property type="match status" value="2"/>
</dbReference>